<dbReference type="PANTHER" id="PTHR13401:SF2">
    <property type="entry name" value="RAGULATOR COMPLEX PROTEIN LAMTOR1"/>
    <property type="match status" value="1"/>
</dbReference>
<keyword evidence="7" id="KW-0472">Membrane</keyword>
<evidence type="ECO:0000256" key="11">
    <source>
        <dbReference type="ARBA" id="ARBA00032695"/>
    </source>
</evidence>
<evidence type="ECO:0000256" key="3">
    <source>
        <dbReference type="ARBA" id="ARBA00010861"/>
    </source>
</evidence>
<keyword evidence="8" id="KW-0564">Palmitate</keyword>
<dbReference type="GO" id="GO:0060090">
    <property type="term" value="F:molecular adaptor activity"/>
    <property type="evidence" value="ECO:0007669"/>
    <property type="project" value="TreeGrafter"/>
</dbReference>
<keyword evidence="13" id="KW-1185">Reference proteome</keyword>
<keyword evidence="9" id="KW-0458">Lysosome</keyword>
<evidence type="ECO:0000256" key="4">
    <source>
        <dbReference type="ARBA" id="ARBA00016099"/>
    </source>
</evidence>
<keyword evidence="10" id="KW-0449">Lipoprotein</keyword>
<protein>
    <recommendedName>
        <fullName evidence="4">Ragulator complex protein LAMTOR1</fullName>
    </recommendedName>
    <alternativeName>
        <fullName evidence="11">Late endosomal/lysosomal adaptor and MAPK and MTOR activator 1</fullName>
    </alternativeName>
</protein>
<dbReference type="GO" id="GO:0001919">
    <property type="term" value="P:regulation of receptor recycling"/>
    <property type="evidence" value="ECO:0007669"/>
    <property type="project" value="InterPro"/>
</dbReference>
<sequence>MGCCCSLFKKDSGPEDEPNETTRLLIDPVNNSPIIPRIHDDYPSQYSSSLPKTTDEQSALNRILHEAAANVIDVGALDSHNLEQHEYIDRSRAYAKKIEIGSVRVPQLVPCLLKDIPAPERVLAADPIAREDQELIKNMLKNAVIALQDVKVEHKEDLVVPFIA</sequence>
<organism evidence="12 13">
    <name type="scientific">Aphidius gifuensis</name>
    <name type="common">Parasitoid wasp</name>
    <dbReference type="NCBI Taxonomy" id="684658"/>
    <lineage>
        <taxon>Eukaryota</taxon>
        <taxon>Metazoa</taxon>
        <taxon>Ecdysozoa</taxon>
        <taxon>Arthropoda</taxon>
        <taxon>Hexapoda</taxon>
        <taxon>Insecta</taxon>
        <taxon>Pterygota</taxon>
        <taxon>Neoptera</taxon>
        <taxon>Endopterygota</taxon>
        <taxon>Hymenoptera</taxon>
        <taxon>Apocrita</taxon>
        <taxon>Ichneumonoidea</taxon>
        <taxon>Braconidae</taxon>
        <taxon>Aphidiinae</taxon>
        <taxon>Aphidius</taxon>
    </lineage>
</organism>
<evidence type="ECO:0000256" key="10">
    <source>
        <dbReference type="ARBA" id="ARBA00023288"/>
    </source>
</evidence>
<dbReference type="GO" id="GO:0071230">
    <property type="term" value="P:cellular response to amino acid stimulus"/>
    <property type="evidence" value="ECO:0007669"/>
    <property type="project" value="InterPro"/>
</dbReference>
<dbReference type="GO" id="GO:0031902">
    <property type="term" value="C:late endosome membrane"/>
    <property type="evidence" value="ECO:0007669"/>
    <property type="project" value="UniProtKB-SubCell"/>
</dbReference>
<dbReference type="PANTHER" id="PTHR13401">
    <property type="entry name" value="RAGULATOR COMPLEX PROTEIN LAMTOR1"/>
    <property type="match status" value="1"/>
</dbReference>
<evidence type="ECO:0000256" key="9">
    <source>
        <dbReference type="ARBA" id="ARBA00023228"/>
    </source>
</evidence>
<evidence type="ECO:0000256" key="7">
    <source>
        <dbReference type="ARBA" id="ARBA00023136"/>
    </source>
</evidence>
<dbReference type="GO" id="GO:0045121">
    <property type="term" value="C:membrane raft"/>
    <property type="evidence" value="ECO:0007669"/>
    <property type="project" value="InterPro"/>
</dbReference>
<name>A0A834XLI1_APHGI</name>
<dbReference type="GO" id="GO:0005085">
    <property type="term" value="F:guanyl-nucleotide exchange factor activity"/>
    <property type="evidence" value="ECO:0007669"/>
    <property type="project" value="TreeGrafter"/>
</dbReference>
<dbReference type="GO" id="GO:0032008">
    <property type="term" value="P:positive regulation of TOR signaling"/>
    <property type="evidence" value="ECO:0007669"/>
    <property type="project" value="InterPro"/>
</dbReference>
<reference evidence="12 13" key="1">
    <citation type="submission" date="2020-08" db="EMBL/GenBank/DDBJ databases">
        <title>Aphidius gifuensis genome sequencing and assembly.</title>
        <authorList>
            <person name="Du Z."/>
        </authorList>
    </citation>
    <scope>NUCLEOTIDE SEQUENCE [LARGE SCALE GENOMIC DNA]</scope>
    <source>
        <strain evidence="12">YNYX2018</strain>
        <tissue evidence="12">Adults</tissue>
    </source>
</reference>
<evidence type="ECO:0000256" key="2">
    <source>
        <dbReference type="ARBA" id="ARBA00004577"/>
    </source>
</evidence>
<dbReference type="AlphaFoldDB" id="A0A834XLI1"/>
<keyword evidence="6" id="KW-0967">Endosome</keyword>
<evidence type="ECO:0000313" key="12">
    <source>
        <dbReference type="EMBL" id="KAF7987802.1"/>
    </source>
</evidence>
<dbReference type="InterPro" id="IPR028209">
    <property type="entry name" value="LAMTOR1/MEH1"/>
</dbReference>
<comment type="subcellular location">
    <subcellularLocation>
        <location evidence="2">Late endosome membrane</location>
        <topology evidence="2">Lipid-anchor</topology>
        <orientation evidence="2">Cytoplasmic side</orientation>
    </subcellularLocation>
    <subcellularLocation>
        <location evidence="1">Lysosome membrane</location>
        <topology evidence="1">Lipid-anchor</topology>
        <orientation evidence="1">Cytoplasmic side</orientation>
    </subcellularLocation>
</comment>
<dbReference type="Pfam" id="PF15454">
    <property type="entry name" value="LAMTOR"/>
    <property type="match status" value="1"/>
</dbReference>
<evidence type="ECO:0000256" key="5">
    <source>
        <dbReference type="ARBA" id="ARBA00022707"/>
    </source>
</evidence>
<comment type="caution">
    <text evidence="12">The sequence shown here is derived from an EMBL/GenBank/DDBJ whole genome shotgun (WGS) entry which is preliminary data.</text>
</comment>
<comment type="similarity">
    <text evidence="3">Belongs to the LAMTOR1 family.</text>
</comment>
<keyword evidence="5" id="KW-0519">Myristate</keyword>
<dbReference type="GO" id="GO:0016197">
    <property type="term" value="P:endosomal transport"/>
    <property type="evidence" value="ECO:0007669"/>
    <property type="project" value="InterPro"/>
</dbReference>
<dbReference type="Proteomes" id="UP000639338">
    <property type="component" value="Unassembled WGS sequence"/>
</dbReference>
<dbReference type="GO" id="GO:0071986">
    <property type="term" value="C:Ragulator complex"/>
    <property type="evidence" value="ECO:0007669"/>
    <property type="project" value="InterPro"/>
</dbReference>
<evidence type="ECO:0000256" key="1">
    <source>
        <dbReference type="ARBA" id="ARBA00004122"/>
    </source>
</evidence>
<evidence type="ECO:0000256" key="6">
    <source>
        <dbReference type="ARBA" id="ARBA00022753"/>
    </source>
</evidence>
<dbReference type="OrthoDB" id="5562028at2759"/>
<dbReference type="GO" id="GO:0007040">
    <property type="term" value="P:lysosome organization"/>
    <property type="evidence" value="ECO:0007669"/>
    <property type="project" value="InterPro"/>
</dbReference>
<evidence type="ECO:0000313" key="13">
    <source>
        <dbReference type="Proteomes" id="UP000639338"/>
    </source>
</evidence>
<dbReference type="GO" id="GO:0043410">
    <property type="term" value="P:positive regulation of MAPK cascade"/>
    <property type="evidence" value="ECO:0007669"/>
    <property type="project" value="InterPro"/>
</dbReference>
<proteinExistence type="inferred from homology"/>
<gene>
    <name evidence="12" type="ORF">HCN44_003665</name>
</gene>
<dbReference type="GO" id="GO:0005765">
    <property type="term" value="C:lysosomal membrane"/>
    <property type="evidence" value="ECO:0007669"/>
    <property type="project" value="UniProtKB-SubCell"/>
</dbReference>
<dbReference type="GO" id="GO:0042632">
    <property type="term" value="P:cholesterol homeostasis"/>
    <property type="evidence" value="ECO:0007669"/>
    <property type="project" value="InterPro"/>
</dbReference>
<dbReference type="EMBL" id="JACMRX010000006">
    <property type="protein sequence ID" value="KAF7987802.1"/>
    <property type="molecule type" value="Genomic_DNA"/>
</dbReference>
<dbReference type="SMART" id="SM01262">
    <property type="entry name" value="LAMTOR"/>
    <property type="match status" value="1"/>
</dbReference>
<accession>A0A834XLI1</accession>
<evidence type="ECO:0000256" key="8">
    <source>
        <dbReference type="ARBA" id="ARBA00023139"/>
    </source>
</evidence>